<dbReference type="Proteomes" id="UP000186601">
    <property type="component" value="Unassembled WGS sequence"/>
</dbReference>
<dbReference type="OrthoDB" id="5311491at2759"/>
<dbReference type="Gene3D" id="3.40.50.1820">
    <property type="entry name" value="alpha/beta hydrolase"/>
    <property type="match status" value="1"/>
</dbReference>
<dbReference type="AlphaFoldDB" id="A0A2R6RQE8"/>
<evidence type="ECO:0000313" key="2">
    <source>
        <dbReference type="EMBL" id="PSS32234.1"/>
    </source>
</evidence>
<reference evidence="2 3" key="1">
    <citation type="submission" date="2018-02" db="EMBL/GenBank/DDBJ databases">
        <title>Genome sequence of the basidiomycete white-rot fungus Phlebia centrifuga.</title>
        <authorList>
            <person name="Granchi Z."/>
            <person name="Peng M."/>
            <person name="de Vries R.P."/>
            <person name="Hilden K."/>
            <person name="Makela M.R."/>
            <person name="Grigoriev I."/>
            <person name="Riley R."/>
        </authorList>
    </citation>
    <scope>NUCLEOTIDE SEQUENCE [LARGE SCALE GENOMIC DNA]</scope>
    <source>
        <strain evidence="2 3">FBCC195</strain>
    </source>
</reference>
<evidence type="ECO:0008006" key="4">
    <source>
        <dbReference type="Google" id="ProtNLM"/>
    </source>
</evidence>
<dbReference type="SUPFAM" id="SSF53474">
    <property type="entry name" value="alpha/beta-Hydrolases"/>
    <property type="match status" value="1"/>
</dbReference>
<evidence type="ECO:0000313" key="3">
    <source>
        <dbReference type="Proteomes" id="UP000186601"/>
    </source>
</evidence>
<proteinExistence type="predicted"/>
<name>A0A2R6RQE8_9APHY</name>
<keyword evidence="3" id="KW-1185">Reference proteome</keyword>
<feature type="compositionally biased region" description="Basic and acidic residues" evidence="1">
    <location>
        <begin position="140"/>
        <end position="152"/>
    </location>
</feature>
<accession>A0A2R6RQE8</accession>
<sequence length="333" mass="36694">MLPFAAAHNLRIIAINQRDYVGSSLYASAELNRITSPDVEHQESALQAQGREIAAFLVHVIKSGGVLQVLQDANGKKTGGLALLGWSLGNLIPLSMFGNAEYLDDETRSTLEGYLRTLVLFDTALHPIGESPPQGLLELQKPDPKATPKDRGNPLFSTPFSAYYTPVPDLSASDESSLKSRADVYDESTGMQNKIPTFSRMSSAELESVSDAAAVPRSGLPLLRIKPDIYRRTSERALFDTKGSFKNVRALVVWGDMSVTLCVWAAKRIAERAEAAKIEGKLGRQVEIVKMEGANHFVSSYNDSSEQLILTTFRRKIHWDEPEYTVQFLAAHI</sequence>
<dbReference type="EMBL" id="MLYV02000179">
    <property type="protein sequence ID" value="PSS32234.1"/>
    <property type="molecule type" value="Genomic_DNA"/>
</dbReference>
<feature type="region of interest" description="Disordered" evidence="1">
    <location>
        <begin position="131"/>
        <end position="153"/>
    </location>
</feature>
<evidence type="ECO:0000256" key="1">
    <source>
        <dbReference type="SAM" id="MobiDB-lite"/>
    </source>
</evidence>
<comment type="caution">
    <text evidence="2">The sequence shown here is derived from an EMBL/GenBank/DDBJ whole genome shotgun (WGS) entry which is preliminary data.</text>
</comment>
<organism evidence="2 3">
    <name type="scientific">Hermanssonia centrifuga</name>
    <dbReference type="NCBI Taxonomy" id="98765"/>
    <lineage>
        <taxon>Eukaryota</taxon>
        <taxon>Fungi</taxon>
        <taxon>Dikarya</taxon>
        <taxon>Basidiomycota</taxon>
        <taxon>Agaricomycotina</taxon>
        <taxon>Agaricomycetes</taxon>
        <taxon>Polyporales</taxon>
        <taxon>Meruliaceae</taxon>
        <taxon>Hermanssonia</taxon>
    </lineage>
</organism>
<protein>
    <recommendedName>
        <fullName evidence="4">AB hydrolase-1 domain-containing protein</fullName>
    </recommendedName>
</protein>
<dbReference type="InterPro" id="IPR029058">
    <property type="entry name" value="AB_hydrolase_fold"/>
</dbReference>
<gene>
    <name evidence="2" type="ORF">PHLCEN_2v2003</name>
</gene>